<dbReference type="EMBL" id="FOYT01000001">
    <property type="protein sequence ID" value="SFR39673.1"/>
    <property type="molecule type" value="Genomic_DNA"/>
</dbReference>
<dbReference type="InterPro" id="IPR035954">
    <property type="entry name" value="MTH677-like_sf"/>
</dbReference>
<sequence length="109" mass="11410">MPTDETVVETAAEAAEGVIFARYKQSEVTDFDVTVTFEEGILEVDVYVNAPDDADADAEDVADEAARTARDAVDELFADDADADADADADTAESDSAGHQTESGDTDAA</sequence>
<dbReference type="InterPro" id="IPR024502">
    <property type="entry name" value="DUF3194"/>
</dbReference>
<evidence type="ECO:0000313" key="3">
    <source>
        <dbReference type="EMBL" id="SFR39673.1"/>
    </source>
</evidence>
<dbReference type="Pfam" id="PF11419">
    <property type="entry name" value="DUF3194"/>
    <property type="match status" value="1"/>
</dbReference>
<feature type="region of interest" description="Disordered" evidence="2">
    <location>
        <begin position="57"/>
        <end position="109"/>
    </location>
</feature>
<protein>
    <recommendedName>
        <fullName evidence="5">DUF3194 domain-containing protein</fullName>
    </recommendedName>
</protein>
<feature type="compositionally biased region" description="Acidic residues" evidence="2">
    <location>
        <begin position="74"/>
        <end position="93"/>
    </location>
</feature>
<keyword evidence="4" id="KW-1185">Reference proteome</keyword>
<dbReference type="Proteomes" id="UP000198531">
    <property type="component" value="Unassembled WGS sequence"/>
</dbReference>
<evidence type="ECO:0000256" key="2">
    <source>
        <dbReference type="SAM" id="MobiDB-lite"/>
    </source>
</evidence>
<feature type="compositionally biased region" description="Basic and acidic residues" evidence="2">
    <location>
        <begin position="64"/>
        <end position="73"/>
    </location>
</feature>
<proteinExistence type="inferred from homology"/>
<evidence type="ECO:0000313" key="4">
    <source>
        <dbReference type="Proteomes" id="UP000198531"/>
    </source>
</evidence>
<dbReference type="Gene3D" id="3.30.300.100">
    <property type="entry name" value="MTH677-like"/>
    <property type="match status" value="1"/>
</dbReference>
<organism evidence="3 4">
    <name type="scientific">Halogeometricum rufum</name>
    <dbReference type="NCBI Taxonomy" id="553469"/>
    <lineage>
        <taxon>Archaea</taxon>
        <taxon>Methanobacteriati</taxon>
        <taxon>Methanobacteriota</taxon>
        <taxon>Stenosarchaea group</taxon>
        <taxon>Halobacteria</taxon>
        <taxon>Halobacteriales</taxon>
        <taxon>Haloferacaceae</taxon>
        <taxon>Halogeometricum</taxon>
    </lineage>
</organism>
<reference evidence="4" key="1">
    <citation type="submission" date="2016-10" db="EMBL/GenBank/DDBJ databases">
        <authorList>
            <person name="Varghese N."/>
            <person name="Submissions S."/>
        </authorList>
    </citation>
    <scope>NUCLEOTIDE SEQUENCE [LARGE SCALE GENOMIC DNA]</scope>
    <source>
        <strain evidence="4">CGMCC 1.7736</strain>
    </source>
</reference>
<evidence type="ECO:0000256" key="1">
    <source>
        <dbReference type="ARBA" id="ARBA00008515"/>
    </source>
</evidence>
<gene>
    <name evidence="3" type="ORF">SAMN04487947_0891</name>
</gene>
<accession>A0A1I6GBU9</accession>
<name>A0A1I6GBU9_9EURY</name>
<evidence type="ECO:0008006" key="5">
    <source>
        <dbReference type="Google" id="ProtNLM"/>
    </source>
</evidence>
<dbReference type="STRING" id="553469.SAMN04487947_0891"/>
<dbReference type="AlphaFoldDB" id="A0A1I6GBU9"/>
<comment type="similarity">
    <text evidence="1">Belongs to the UPF0440 family.</text>
</comment>